<gene>
    <name evidence="2" type="ORF">JXQ802_LOCUS44460</name>
    <name evidence="1" type="ORF">PYM288_LOCUS29051</name>
</gene>
<reference evidence="2" key="1">
    <citation type="submission" date="2021-02" db="EMBL/GenBank/DDBJ databases">
        <authorList>
            <person name="Nowell W R."/>
        </authorList>
    </citation>
    <scope>NUCLEOTIDE SEQUENCE</scope>
</reference>
<evidence type="ECO:0000313" key="3">
    <source>
        <dbReference type="Proteomes" id="UP000663870"/>
    </source>
</evidence>
<keyword evidence="3" id="KW-1185">Reference proteome</keyword>
<organism evidence="2 3">
    <name type="scientific">Rotaria sordida</name>
    <dbReference type="NCBI Taxonomy" id="392033"/>
    <lineage>
        <taxon>Eukaryota</taxon>
        <taxon>Metazoa</taxon>
        <taxon>Spiralia</taxon>
        <taxon>Gnathifera</taxon>
        <taxon>Rotifera</taxon>
        <taxon>Eurotatoria</taxon>
        <taxon>Bdelloidea</taxon>
        <taxon>Philodinida</taxon>
        <taxon>Philodinidae</taxon>
        <taxon>Rotaria</taxon>
    </lineage>
</organism>
<accession>A0A815XTH5</accession>
<dbReference type="Proteomes" id="UP000663870">
    <property type="component" value="Unassembled WGS sequence"/>
</dbReference>
<dbReference type="EMBL" id="CAJNOL010003431">
    <property type="protein sequence ID" value="CAF1562307.1"/>
    <property type="molecule type" value="Genomic_DNA"/>
</dbReference>
<protein>
    <submittedName>
        <fullName evidence="2">Uncharacterized protein</fullName>
    </submittedName>
</protein>
<proteinExistence type="predicted"/>
<evidence type="ECO:0000313" key="1">
    <source>
        <dbReference type="EMBL" id="CAF1284332.1"/>
    </source>
</evidence>
<name>A0A815XTH5_9BILA</name>
<comment type="caution">
    <text evidence="2">The sequence shown here is derived from an EMBL/GenBank/DDBJ whole genome shotgun (WGS) entry which is preliminary data.</text>
</comment>
<sequence length="198" mass="23017">MLKLRDNEGEQYLHLSLTPDKQLDQSNLVNYSYPQLLGEIPTRLPYQVEKCLCEYYVLPQGSFLKRQIRKLLMYICGSRDKYQNFSLNNNEQCKTISTQIPYVTLMRLVDHLKSLPFILHLLINAISSPPSSSSSATSSTTSNRTLKTNNIFNLSSIISYYRLKSYQYIDLLGYIIIKNKDNKRTNEFLPKLELMLKT</sequence>
<evidence type="ECO:0000313" key="2">
    <source>
        <dbReference type="EMBL" id="CAF1562307.1"/>
    </source>
</evidence>
<dbReference type="Proteomes" id="UP000663854">
    <property type="component" value="Unassembled WGS sequence"/>
</dbReference>
<dbReference type="AlphaFoldDB" id="A0A815XTH5"/>
<dbReference type="EMBL" id="CAJNOH010002283">
    <property type="protein sequence ID" value="CAF1284332.1"/>
    <property type="molecule type" value="Genomic_DNA"/>
</dbReference>